<accession>A0A1E1K2Y5</accession>
<dbReference type="Proteomes" id="UP000178912">
    <property type="component" value="Unassembled WGS sequence"/>
</dbReference>
<evidence type="ECO:0000256" key="1">
    <source>
        <dbReference type="SAM" id="SignalP"/>
    </source>
</evidence>
<dbReference type="PANTHER" id="PTHR10963:SF60">
    <property type="entry name" value="GRAM-NEGATIVE BACTERIA-BINDING PROTEIN 1-RELATED"/>
    <property type="match status" value="1"/>
</dbReference>
<dbReference type="EMBL" id="FJUX01000012">
    <property type="protein sequence ID" value="CZS92423.1"/>
    <property type="molecule type" value="Genomic_DNA"/>
</dbReference>
<keyword evidence="1" id="KW-0732">Signal</keyword>
<sequence>MFSHITSLSSAICIGSVLAIAPEIIPGFRIIWSDDFKSSTLREENWGYFTDPPYNNEQQTYAKEGNNCRLSSSHSLFIIPEKKDGHWTSCRLESKPHFEAKVGGQIIVQARLKFGQAGANLQGIWPAFWSLGEAIRHGVSWPACGEIDTVENVNGESLGYGTAHCNEIAWNSIAHEGMFIILNVAVGGDWPGKVVAETVSGEAASMEVQYVAVYESE</sequence>
<protein>
    <submittedName>
        <fullName evidence="2">Related to endo-1,3-beta-glucanase</fullName>
    </submittedName>
</protein>
<feature type="signal peptide" evidence="1">
    <location>
        <begin position="1"/>
        <end position="19"/>
    </location>
</feature>
<keyword evidence="3" id="KW-1185">Reference proteome</keyword>
<organism evidence="2 3">
    <name type="scientific">Rhynchosporium agropyri</name>
    <dbReference type="NCBI Taxonomy" id="914238"/>
    <lineage>
        <taxon>Eukaryota</taxon>
        <taxon>Fungi</taxon>
        <taxon>Dikarya</taxon>
        <taxon>Ascomycota</taxon>
        <taxon>Pezizomycotina</taxon>
        <taxon>Leotiomycetes</taxon>
        <taxon>Helotiales</taxon>
        <taxon>Ploettnerulaceae</taxon>
        <taxon>Rhynchosporium</taxon>
    </lineage>
</organism>
<dbReference type="SUPFAM" id="SSF49899">
    <property type="entry name" value="Concanavalin A-like lectins/glucanases"/>
    <property type="match status" value="1"/>
</dbReference>
<dbReference type="OrthoDB" id="192832at2759"/>
<dbReference type="Gene3D" id="2.60.120.200">
    <property type="match status" value="2"/>
</dbReference>
<feature type="chain" id="PRO_5009445512" evidence="1">
    <location>
        <begin position="20"/>
        <end position="217"/>
    </location>
</feature>
<proteinExistence type="predicted"/>
<name>A0A1E1K2Y5_9HELO</name>
<dbReference type="Pfam" id="PF26113">
    <property type="entry name" value="GH16_XgeA"/>
    <property type="match status" value="1"/>
</dbReference>
<evidence type="ECO:0000313" key="3">
    <source>
        <dbReference type="Proteomes" id="UP000178912"/>
    </source>
</evidence>
<reference evidence="3" key="1">
    <citation type="submission" date="2016-03" db="EMBL/GenBank/DDBJ databases">
        <authorList>
            <person name="Guldener U."/>
        </authorList>
    </citation>
    <scope>NUCLEOTIDE SEQUENCE [LARGE SCALE GENOMIC DNA]</scope>
    <source>
        <strain evidence="3">04CH-RAC-A.6.1</strain>
    </source>
</reference>
<gene>
    <name evidence="2" type="ORF">RAG0_02902</name>
</gene>
<dbReference type="InterPro" id="IPR050546">
    <property type="entry name" value="Glycosyl_Hydrlase_16"/>
</dbReference>
<dbReference type="InterPro" id="IPR013320">
    <property type="entry name" value="ConA-like_dom_sf"/>
</dbReference>
<dbReference type="AlphaFoldDB" id="A0A1E1K2Y5"/>
<dbReference type="PANTHER" id="PTHR10963">
    <property type="entry name" value="GLYCOSYL HYDROLASE-RELATED"/>
    <property type="match status" value="1"/>
</dbReference>
<evidence type="ECO:0000313" key="2">
    <source>
        <dbReference type="EMBL" id="CZS92423.1"/>
    </source>
</evidence>